<proteinExistence type="predicted"/>
<protein>
    <submittedName>
        <fullName evidence="2">Uncharacterized protein</fullName>
    </submittedName>
</protein>
<gene>
    <name evidence="2" type="ORF">SAMN05216537_11825</name>
</gene>
<evidence type="ECO:0000313" key="3">
    <source>
        <dbReference type="Proteomes" id="UP000236726"/>
    </source>
</evidence>
<keyword evidence="3" id="KW-1185">Reference proteome</keyword>
<reference evidence="2 3" key="1">
    <citation type="submission" date="2016-10" db="EMBL/GenBank/DDBJ databases">
        <authorList>
            <person name="de Groot N.N."/>
        </authorList>
    </citation>
    <scope>NUCLEOTIDE SEQUENCE [LARGE SCALE GENOMIC DNA]</scope>
    <source>
        <strain evidence="2 3">D15d</strain>
    </source>
</reference>
<dbReference type="RefSeq" id="WP_103953414.1">
    <property type="nucleotide sequence ID" value="NZ_FNUL01000018.1"/>
</dbReference>
<feature type="transmembrane region" description="Helical" evidence="1">
    <location>
        <begin position="154"/>
        <end position="173"/>
    </location>
</feature>
<feature type="transmembrane region" description="Helical" evidence="1">
    <location>
        <begin position="65"/>
        <end position="86"/>
    </location>
</feature>
<feature type="transmembrane region" description="Helical" evidence="1">
    <location>
        <begin position="224"/>
        <end position="244"/>
    </location>
</feature>
<accession>A0A1H5WTD2</accession>
<keyword evidence="1" id="KW-0812">Transmembrane</keyword>
<dbReference type="AlphaFoldDB" id="A0A1H5WTD2"/>
<feature type="transmembrane region" description="Helical" evidence="1">
    <location>
        <begin position="107"/>
        <end position="134"/>
    </location>
</feature>
<evidence type="ECO:0000313" key="2">
    <source>
        <dbReference type="EMBL" id="SEG02573.1"/>
    </source>
</evidence>
<feature type="transmembrane region" description="Helical" evidence="1">
    <location>
        <begin position="185"/>
        <end position="204"/>
    </location>
</feature>
<organism evidence="2 3">
    <name type="scientific">Lachnospira multipara</name>
    <dbReference type="NCBI Taxonomy" id="28051"/>
    <lineage>
        <taxon>Bacteria</taxon>
        <taxon>Bacillati</taxon>
        <taxon>Bacillota</taxon>
        <taxon>Clostridia</taxon>
        <taxon>Lachnospirales</taxon>
        <taxon>Lachnospiraceae</taxon>
        <taxon>Lachnospira</taxon>
    </lineage>
</organism>
<name>A0A1H5WTD2_9FIRM</name>
<keyword evidence="1" id="KW-1133">Transmembrane helix</keyword>
<sequence>MKYYIREIKRANKEQFRKYIFLFVFVIFYNVFMLNKVEILSNGMLDVLYNNFKGMQYIDDIHENIVLNAYWVANNLLWLFWISSYVNNQIHNNCQKIIRVGKRKWYVTQFVVLFNQAVMFMVIQVFACFLTYGFLSHFSDGKKYGFISWQGNTFDMVIAISLLTITYCVISFVQNTLSVLLGEKVAIIITFCITIITIFVKRGYIYIGNLLMFERVLCIKNQYLFLLMIELGIGTICILLTVLGNGKRDYYGNRG</sequence>
<dbReference type="Proteomes" id="UP000236726">
    <property type="component" value="Unassembled WGS sequence"/>
</dbReference>
<evidence type="ECO:0000256" key="1">
    <source>
        <dbReference type="SAM" id="Phobius"/>
    </source>
</evidence>
<feature type="transmembrane region" description="Helical" evidence="1">
    <location>
        <begin position="20"/>
        <end position="45"/>
    </location>
</feature>
<dbReference type="EMBL" id="FNUL01000018">
    <property type="protein sequence ID" value="SEG02573.1"/>
    <property type="molecule type" value="Genomic_DNA"/>
</dbReference>
<keyword evidence="1" id="KW-0472">Membrane</keyword>